<gene>
    <name evidence="3" type="ORF">OJAV_G00135070</name>
</gene>
<feature type="chain" id="PRO_5018731915" description="Secreted protein" evidence="2">
    <location>
        <begin position="21"/>
        <end position="123"/>
    </location>
</feature>
<keyword evidence="4" id="KW-1185">Reference proteome</keyword>
<dbReference type="EMBL" id="CM012449">
    <property type="protein sequence ID" value="RVE65326.1"/>
    <property type="molecule type" value="Genomic_DNA"/>
</dbReference>
<dbReference type="Proteomes" id="UP000283210">
    <property type="component" value="Chromosome 13"/>
</dbReference>
<proteinExistence type="predicted"/>
<reference evidence="3 4" key="1">
    <citation type="submission" date="2018-11" db="EMBL/GenBank/DDBJ databases">
        <authorList>
            <person name="Lopez-Roques C."/>
            <person name="Donnadieu C."/>
            <person name="Bouchez O."/>
            <person name="Klopp C."/>
            <person name="Cabau C."/>
            <person name="Zahm M."/>
        </authorList>
    </citation>
    <scope>NUCLEOTIDE SEQUENCE [LARGE SCALE GENOMIC DNA]</scope>
    <source>
        <strain evidence="3">RS831</strain>
        <tissue evidence="3">Whole body</tissue>
    </source>
</reference>
<sequence>MRISSVLLLVWILFPSSKRGRVCCAPLTLGLQSGTMEQRSFTHHRSAIGTTLEPRLPDHRPRIQQAARTRMLSVAQDSDGSVPEDGRRMSSSSGRSRVWRRLLPLPAGITAEPWHLQEENRQH</sequence>
<feature type="region of interest" description="Disordered" evidence="1">
    <location>
        <begin position="73"/>
        <end position="94"/>
    </location>
</feature>
<evidence type="ECO:0000256" key="1">
    <source>
        <dbReference type="SAM" id="MobiDB-lite"/>
    </source>
</evidence>
<evidence type="ECO:0000313" key="4">
    <source>
        <dbReference type="Proteomes" id="UP000283210"/>
    </source>
</evidence>
<accession>A0A3S2P629</accession>
<protein>
    <recommendedName>
        <fullName evidence="5">Secreted protein</fullName>
    </recommendedName>
</protein>
<name>A0A3S2P629_ORYJA</name>
<keyword evidence="2" id="KW-0732">Signal</keyword>
<reference evidence="3 4" key="2">
    <citation type="submission" date="2019-01" db="EMBL/GenBank/DDBJ databases">
        <title>A chromosome length genome reference of the Java medaka (oryzias javanicus).</title>
        <authorList>
            <person name="Herpin A."/>
            <person name="Takehana Y."/>
            <person name="Naruse K."/>
            <person name="Ansai S."/>
            <person name="Kawaguchi M."/>
        </authorList>
    </citation>
    <scope>NUCLEOTIDE SEQUENCE [LARGE SCALE GENOMIC DNA]</scope>
    <source>
        <strain evidence="3">RS831</strain>
        <tissue evidence="3">Whole body</tissue>
    </source>
</reference>
<evidence type="ECO:0000313" key="3">
    <source>
        <dbReference type="EMBL" id="RVE65326.1"/>
    </source>
</evidence>
<evidence type="ECO:0008006" key="5">
    <source>
        <dbReference type="Google" id="ProtNLM"/>
    </source>
</evidence>
<organism evidence="3 4">
    <name type="scientific">Oryzias javanicus</name>
    <name type="common">Javanese ricefish</name>
    <name type="synonym">Aplocheilus javanicus</name>
    <dbReference type="NCBI Taxonomy" id="123683"/>
    <lineage>
        <taxon>Eukaryota</taxon>
        <taxon>Metazoa</taxon>
        <taxon>Chordata</taxon>
        <taxon>Craniata</taxon>
        <taxon>Vertebrata</taxon>
        <taxon>Euteleostomi</taxon>
        <taxon>Actinopterygii</taxon>
        <taxon>Neopterygii</taxon>
        <taxon>Teleostei</taxon>
        <taxon>Neoteleostei</taxon>
        <taxon>Acanthomorphata</taxon>
        <taxon>Ovalentaria</taxon>
        <taxon>Atherinomorphae</taxon>
        <taxon>Beloniformes</taxon>
        <taxon>Adrianichthyidae</taxon>
        <taxon>Oryziinae</taxon>
        <taxon>Oryzias</taxon>
    </lineage>
</organism>
<dbReference type="AlphaFoldDB" id="A0A3S2P629"/>
<feature type="signal peptide" evidence="2">
    <location>
        <begin position="1"/>
        <end position="20"/>
    </location>
</feature>
<evidence type="ECO:0000256" key="2">
    <source>
        <dbReference type="SAM" id="SignalP"/>
    </source>
</evidence>